<feature type="region of interest" description="Disordered" evidence="2">
    <location>
        <begin position="119"/>
        <end position="138"/>
    </location>
</feature>
<name>A2PZZ6_9VIRU</name>
<dbReference type="EMBL" id="AB290002">
    <property type="protein sequence ID" value="BAF45568.1"/>
    <property type="molecule type" value="Genomic_DNA"/>
</dbReference>
<dbReference type="OrthoDB" id="33188at10239"/>
<dbReference type="Pfam" id="PF08707">
    <property type="entry name" value="PriCT_2"/>
    <property type="match status" value="1"/>
</dbReference>
<evidence type="ECO:0000256" key="2">
    <source>
        <dbReference type="SAM" id="MobiDB-lite"/>
    </source>
</evidence>
<feature type="coiled-coil region" evidence="1">
    <location>
        <begin position="15"/>
        <end position="49"/>
    </location>
</feature>
<evidence type="ECO:0000313" key="5">
    <source>
        <dbReference type="Proteomes" id="UP000203987"/>
    </source>
</evidence>
<sequence>MKSKEHQLTIIRKQKEILSSDNKKKIATINDLEEKIILQKKELEELQVKKIEHDMLLENTRQTCNRLFNSRVDRKFAEKYSHLITEVHKLYNLNRHLDKIQHCPAMVYMNSVQVPEISETSTNINESNNEPPSKKMKMDENIGNLSYTKQSLKALVMDLESRHSEKYDLWRNVLWALNTCGLENGYDTLDIANEFSKRSSKYKDFEDVKKTFESSDGTISQQYLNEISKVYQEDLHYMERYLSTIVPSIYLPLTLTEMDCRDRSKLRLTVKCSDASYVLFIIPQLAVLTDHNGMRLNFLEKKISSSSSTLMSLCAEMRDGFIVTLQEDDYVFKSKKDSVQLIYHDPLDTENAFITFPNDLRRKKTYDLQCIHKALQRETMKILSKKSKKTLDNDNYIVDINNKNSGTTRDVTKLVQALYAAKPNVKTRYCYSGNTIYYCHPNSNLWGVIGEKKFDSRLRDYFTNITELKLTKAELKYINRQSSIANIPKYYFG</sequence>
<proteinExistence type="predicted"/>
<dbReference type="InterPro" id="IPR014819">
    <property type="entry name" value="PriCT_2"/>
</dbReference>
<dbReference type="GeneID" id="5179619"/>
<evidence type="ECO:0000259" key="3">
    <source>
        <dbReference type="Pfam" id="PF08707"/>
    </source>
</evidence>
<organism evidence="4 5">
    <name type="scientific">Ichnoviriform fumiferanae</name>
    <dbReference type="NCBI Taxonomy" id="419435"/>
    <lineage>
        <taxon>Viruses</taxon>
        <taxon>Viruses incertae sedis</taxon>
        <taxon>Polydnaviriformidae</taxon>
        <taxon>Ichnoviriform</taxon>
    </lineage>
</organism>
<dbReference type="GO" id="GO:0016817">
    <property type="term" value="F:hydrolase activity, acting on acid anhydrides"/>
    <property type="evidence" value="ECO:0007669"/>
    <property type="project" value="InterPro"/>
</dbReference>
<dbReference type="Proteomes" id="UP000203987">
    <property type="component" value="Genome"/>
</dbReference>
<evidence type="ECO:0000313" key="4">
    <source>
        <dbReference type="EMBL" id="BAF45568.1"/>
    </source>
</evidence>
<feature type="domain" description="Primase C-terminal 2" evidence="3">
    <location>
        <begin position="156"/>
        <end position="216"/>
    </location>
</feature>
<keyword evidence="1" id="KW-0175">Coiled coil</keyword>
<accession>A2PZZ6</accession>
<reference evidence="4 5" key="1">
    <citation type="journal article" date="2007" name="J. Virol.">
        <title>Genomic and morphological features of a banchine polydnavirus: comparison with bracoviruses and ichnoviruses.</title>
        <authorList>
            <person name="Lapointe R."/>
            <person name="Tanaka K."/>
            <person name="Barney W.E."/>
            <person name="Whitfield J.B."/>
            <person name="Banks J.C."/>
            <person name="Beliveau C."/>
            <person name="Stoltz D."/>
            <person name="Webb B.A."/>
            <person name="Cusson M."/>
        </authorList>
    </citation>
    <scope>NUCLEOTIDE SEQUENCE [LARGE SCALE GENOMIC DNA]</scope>
</reference>
<evidence type="ECO:0000256" key="1">
    <source>
        <dbReference type="SAM" id="Coils"/>
    </source>
</evidence>
<feature type="compositionally biased region" description="Low complexity" evidence="2">
    <location>
        <begin position="119"/>
        <end position="131"/>
    </location>
</feature>
<dbReference type="KEGG" id="vg:5179619"/>
<protein>
    <submittedName>
        <fullName evidence="4">GfV-D3-ORF1</fullName>
    </submittedName>
</protein>
<dbReference type="RefSeq" id="YP_001029431.1">
    <property type="nucleotide sequence ID" value="NC_008928.1"/>
</dbReference>